<name>A0A917JGY1_9ENTE</name>
<evidence type="ECO:0000313" key="3">
    <source>
        <dbReference type="Proteomes" id="UP000622610"/>
    </source>
</evidence>
<dbReference type="InterPro" id="IPR036895">
    <property type="entry name" value="Uracil-DNA_glycosylase-like_sf"/>
</dbReference>
<evidence type="ECO:0000313" key="2">
    <source>
        <dbReference type="EMBL" id="GGI65625.1"/>
    </source>
</evidence>
<gene>
    <name evidence="2" type="ORF">GCM10011482_12790</name>
</gene>
<dbReference type="Proteomes" id="UP000622610">
    <property type="component" value="Unassembled WGS sequence"/>
</dbReference>
<dbReference type="Gene3D" id="3.40.470.10">
    <property type="entry name" value="Uracil-DNA glycosylase-like domain"/>
    <property type="match status" value="1"/>
</dbReference>
<dbReference type="Pfam" id="PF03167">
    <property type="entry name" value="UDG"/>
    <property type="match status" value="1"/>
</dbReference>
<organism evidence="2 3">
    <name type="scientific">Enterococcus alcedinis</name>
    <dbReference type="NCBI Taxonomy" id="1274384"/>
    <lineage>
        <taxon>Bacteria</taxon>
        <taxon>Bacillati</taxon>
        <taxon>Bacillota</taxon>
        <taxon>Bacilli</taxon>
        <taxon>Lactobacillales</taxon>
        <taxon>Enterococcaceae</taxon>
        <taxon>Enterococcus</taxon>
    </lineage>
</organism>
<feature type="domain" description="Uracil-DNA glycosylase-like" evidence="1">
    <location>
        <begin position="11"/>
        <end position="168"/>
    </location>
</feature>
<dbReference type="AlphaFoldDB" id="A0A917JGY1"/>
<accession>A0A917JGY1</accession>
<proteinExistence type="predicted"/>
<dbReference type="SUPFAM" id="SSF52141">
    <property type="entry name" value="Uracil-DNA glycosylase-like"/>
    <property type="match status" value="1"/>
</dbReference>
<reference evidence="2" key="2">
    <citation type="submission" date="2020-09" db="EMBL/GenBank/DDBJ databases">
        <authorList>
            <person name="Sun Q."/>
            <person name="Sedlacek I."/>
        </authorList>
    </citation>
    <scope>NUCLEOTIDE SEQUENCE</scope>
    <source>
        <strain evidence="2">CCM 8433</strain>
    </source>
</reference>
<protein>
    <recommendedName>
        <fullName evidence="1">Uracil-DNA glycosylase-like domain-containing protein</fullName>
    </recommendedName>
</protein>
<comment type="caution">
    <text evidence="2">The sequence shown here is derived from an EMBL/GenBank/DDBJ whole genome shotgun (WGS) entry which is preliminary data.</text>
</comment>
<dbReference type="RefSeq" id="WP_188367458.1">
    <property type="nucleotide sequence ID" value="NZ_BMDT01000004.1"/>
</dbReference>
<evidence type="ECO:0000259" key="1">
    <source>
        <dbReference type="Pfam" id="PF03167"/>
    </source>
</evidence>
<dbReference type="InterPro" id="IPR005122">
    <property type="entry name" value="Uracil-DNA_glycosylase-like"/>
</dbReference>
<dbReference type="EMBL" id="BMDT01000004">
    <property type="protein sequence ID" value="GGI65625.1"/>
    <property type="molecule type" value="Genomic_DNA"/>
</dbReference>
<keyword evidence="3" id="KW-1185">Reference proteome</keyword>
<reference evidence="2" key="1">
    <citation type="journal article" date="2014" name="Int. J. Syst. Evol. Microbiol.">
        <title>Complete genome sequence of Corynebacterium casei LMG S-19264T (=DSM 44701T), isolated from a smear-ripened cheese.</title>
        <authorList>
            <consortium name="US DOE Joint Genome Institute (JGI-PGF)"/>
            <person name="Walter F."/>
            <person name="Albersmeier A."/>
            <person name="Kalinowski J."/>
            <person name="Ruckert C."/>
        </authorList>
    </citation>
    <scope>NUCLEOTIDE SEQUENCE</scope>
    <source>
        <strain evidence="2">CCM 8433</strain>
    </source>
</reference>
<sequence>MRLTEKNSPYFYKELDILFVALNPPVQSNRNGHYFSGERSLFFPRLYDAGLITFNLDKKNADEIVFGTQKFNYKNKKYGVVDMLPYREETNSKQVKVTDDDYYNLIDKLIFSDSKNIVLIHSKVSEKFEKIEEIELIYGNNGPVLEYLDIKANIFKMPFPNGSNYKKRKS</sequence>